<dbReference type="InterPro" id="IPR016085">
    <property type="entry name" value="Protease_inh_B-barrel_dom"/>
</dbReference>
<dbReference type="Proteomes" id="UP000433366">
    <property type="component" value="Unassembled WGS sequence"/>
</dbReference>
<evidence type="ECO:0000313" key="3">
    <source>
        <dbReference type="Proteomes" id="UP000433366"/>
    </source>
</evidence>
<dbReference type="Pfam" id="PF09022">
    <property type="entry name" value="Staphostatin_A"/>
    <property type="match status" value="1"/>
</dbReference>
<sequence>MEQIELFSIDKFKCNSEAKYYLNIIEGEWHPQDLNDSPLKFILSTSDDSDYICKYINTEHKQLTLYNKNNSSIVIEIFIPNDNKILLTIM</sequence>
<dbReference type="RefSeq" id="WP_278198907.1">
    <property type="nucleotide sequence ID" value="NZ_JBGNCP010000208.1"/>
</dbReference>
<feature type="non-terminal residue" evidence="2">
    <location>
        <position position="90"/>
    </location>
</feature>
<accession>A0A6B0BE47</accession>
<proteinExistence type="predicted"/>
<reference evidence="2 3" key="1">
    <citation type="submission" date="2019-11" db="EMBL/GenBank/DDBJ databases">
        <title>Implementation of targeted gown and glove precautions to prevent Staphylococcus aureus acquisition in community-based nursing homes.</title>
        <authorList>
            <person name="Stine O.C."/>
        </authorList>
    </citation>
    <scope>NUCLEOTIDE SEQUENCE [LARGE SCALE GENOMIC DNA]</scope>
    <source>
        <strain evidence="2 3">S_4031.LGMP.AI</strain>
    </source>
</reference>
<dbReference type="GO" id="GO:0004869">
    <property type="term" value="F:cysteine-type endopeptidase inhibitor activity"/>
    <property type="evidence" value="ECO:0007669"/>
    <property type="project" value="InterPro"/>
</dbReference>
<dbReference type="InterPro" id="IPR015112">
    <property type="entry name" value="Staphostatin_A"/>
</dbReference>
<evidence type="ECO:0000313" key="2">
    <source>
        <dbReference type="EMBL" id="MVI57281.1"/>
    </source>
</evidence>
<comment type="caution">
    <text evidence="2">The sequence shown here is derived from an EMBL/GenBank/DDBJ whole genome shotgun (WGS) entry which is preliminary data.</text>
</comment>
<feature type="domain" description="Staphostatin A" evidence="1">
    <location>
        <begin position="1"/>
        <end position="90"/>
    </location>
</feature>
<evidence type="ECO:0000259" key="1">
    <source>
        <dbReference type="Pfam" id="PF09022"/>
    </source>
</evidence>
<dbReference type="Gene3D" id="2.40.310.10">
    <property type="entry name" value="beta-Barrel protease inhibitors"/>
    <property type="match status" value="1"/>
</dbReference>
<dbReference type="AlphaFoldDB" id="A0A6B0BE47"/>
<gene>
    <name evidence="2" type="ORF">GO793_15665</name>
</gene>
<name>A0A6B0BE47_STAAU</name>
<protein>
    <submittedName>
        <fullName evidence="2">Staphostatin A</fullName>
    </submittedName>
</protein>
<dbReference type="SUPFAM" id="SSF50882">
    <property type="entry name" value="beta-Barrel protease inhibitors"/>
    <property type="match status" value="1"/>
</dbReference>
<organism evidence="2 3">
    <name type="scientific">Staphylococcus aureus</name>
    <dbReference type="NCBI Taxonomy" id="1280"/>
    <lineage>
        <taxon>Bacteria</taxon>
        <taxon>Bacillati</taxon>
        <taxon>Bacillota</taxon>
        <taxon>Bacilli</taxon>
        <taxon>Bacillales</taxon>
        <taxon>Staphylococcaceae</taxon>
        <taxon>Staphylococcus</taxon>
    </lineage>
</organism>
<dbReference type="EMBL" id="WPRH01000839">
    <property type="protein sequence ID" value="MVI57281.1"/>
    <property type="molecule type" value="Genomic_DNA"/>
</dbReference>
<dbReference type="InterPro" id="IPR037296">
    <property type="entry name" value="Staphostatin_A/B"/>
</dbReference>
<dbReference type="GO" id="GO:0005737">
    <property type="term" value="C:cytoplasm"/>
    <property type="evidence" value="ECO:0007669"/>
    <property type="project" value="InterPro"/>
</dbReference>